<accession>A0A1Y0D9M1</accession>
<evidence type="ECO:0000256" key="1">
    <source>
        <dbReference type="SAM" id="Coils"/>
    </source>
</evidence>
<feature type="coiled-coil region" evidence="1">
    <location>
        <begin position="171"/>
        <end position="198"/>
    </location>
</feature>
<evidence type="ECO:0008006" key="4">
    <source>
        <dbReference type="Google" id="ProtNLM"/>
    </source>
</evidence>
<keyword evidence="3" id="KW-1185">Reference proteome</keyword>
<organism evidence="2 3">
    <name type="scientific">Oceanisphaera profunda</name>
    <dbReference type="NCBI Taxonomy" id="1416627"/>
    <lineage>
        <taxon>Bacteria</taxon>
        <taxon>Pseudomonadati</taxon>
        <taxon>Pseudomonadota</taxon>
        <taxon>Gammaproteobacteria</taxon>
        <taxon>Aeromonadales</taxon>
        <taxon>Aeromonadaceae</taxon>
        <taxon>Oceanisphaera</taxon>
    </lineage>
</organism>
<keyword evidence="1" id="KW-0175">Coiled coil</keyword>
<evidence type="ECO:0000313" key="2">
    <source>
        <dbReference type="EMBL" id="ART83735.1"/>
    </source>
</evidence>
<sequence length="206" mass="24014">MQEAIMNKDGFLSTVVCMKELRSAWLLVAVVLLTGCASMSKQECLTANWLDQGFRDGRNGQPLSRIVDHRQACTKVGITPNDTLYFQGRDQGIVHYCTSENALAVGRQGLPYRNACPAALEHEFLVSYKQGKQLYEAEQRIEALSQDSRQFELLLRDEDDREQRRYLRQHIRDLDWELQRARDEQRYLERNLEREFDNNLERTVGD</sequence>
<dbReference type="AlphaFoldDB" id="A0A1Y0D9M1"/>
<dbReference type="Proteomes" id="UP000243937">
    <property type="component" value="Chromosome"/>
</dbReference>
<dbReference type="KEGG" id="opf:CBP31_14730"/>
<proteinExistence type="predicted"/>
<name>A0A1Y0D9M1_9GAMM</name>
<reference evidence="2 3" key="1">
    <citation type="journal article" date="2014" name="Int. J. Syst. Evol. Microbiol.">
        <title>Oceanisphaera profunda sp. nov., a marine bacterium isolated from deep-sea sediment, and emended description of the genus Oceanisphaera.</title>
        <authorList>
            <person name="Xu Z."/>
            <person name="Zhang X.Y."/>
            <person name="Su H.N."/>
            <person name="Yu Z.C."/>
            <person name="Liu C."/>
            <person name="Li H."/>
            <person name="Chen X.L."/>
            <person name="Song X.Y."/>
            <person name="Xie B.B."/>
            <person name="Qin Q.L."/>
            <person name="Zhou B.C."/>
            <person name="Shi M."/>
            <person name="Huang Y."/>
            <person name="Zhang Y.Z."/>
        </authorList>
    </citation>
    <scope>NUCLEOTIDE SEQUENCE [LARGE SCALE GENOMIC DNA]</scope>
    <source>
        <strain evidence="2 3">SM1222</strain>
    </source>
</reference>
<protein>
    <recommendedName>
        <fullName evidence="4">DUF2799 domain-containing protein</fullName>
    </recommendedName>
</protein>
<dbReference type="EMBL" id="CP021377">
    <property type="protein sequence ID" value="ART83735.1"/>
    <property type="molecule type" value="Genomic_DNA"/>
</dbReference>
<gene>
    <name evidence="2" type="ORF">CBP31_14730</name>
</gene>
<dbReference type="Pfam" id="PF10973">
    <property type="entry name" value="DUF2799"/>
    <property type="match status" value="1"/>
</dbReference>
<evidence type="ECO:0000313" key="3">
    <source>
        <dbReference type="Proteomes" id="UP000243937"/>
    </source>
</evidence>
<dbReference type="InterPro" id="IPR021242">
    <property type="entry name" value="DUF2799"/>
</dbReference>